<evidence type="ECO:0000313" key="4">
    <source>
        <dbReference type="Proteomes" id="UP000577362"/>
    </source>
</evidence>
<evidence type="ECO:0000313" key="3">
    <source>
        <dbReference type="EMBL" id="MBB4017084.1"/>
    </source>
</evidence>
<dbReference type="PRINTS" id="PR00081">
    <property type="entry name" value="GDHRDH"/>
</dbReference>
<reference evidence="3 4" key="1">
    <citation type="submission" date="2020-08" db="EMBL/GenBank/DDBJ databases">
        <title>Genomic Encyclopedia of Type Strains, Phase IV (KMG-IV): sequencing the most valuable type-strain genomes for metagenomic binning, comparative biology and taxonomic classification.</title>
        <authorList>
            <person name="Goeker M."/>
        </authorList>
    </citation>
    <scope>NUCLEOTIDE SEQUENCE [LARGE SCALE GENOMIC DNA]</scope>
    <source>
        <strain evidence="3 4">DSM 103737</strain>
    </source>
</reference>
<dbReference type="InterPro" id="IPR036291">
    <property type="entry name" value="NAD(P)-bd_dom_sf"/>
</dbReference>
<evidence type="ECO:0000256" key="2">
    <source>
        <dbReference type="ARBA" id="ARBA00023002"/>
    </source>
</evidence>
<dbReference type="Gene3D" id="3.40.50.720">
    <property type="entry name" value="NAD(P)-binding Rossmann-like Domain"/>
    <property type="match status" value="1"/>
</dbReference>
<dbReference type="PROSITE" id="PS00061">
    <property type="entry name" value="ADH_SHORT"/>
    <property type="match status" value="1"/>
</dbReference>
<dbReference type="PANTHER" id="PTHR43639">
    <property type="entry name" value="OXIDOREDUCTASE, SHORT-CHAIN DEHYDROGENASE/REDUCTASE FAMILY (AFU_ORTHOLOGUE AFUA_5G02870)"/>
    <property type="match status" value="1"/>
</dbReference>
<dbReference type="GO" id="GO:0016491">
    <property type="term" value="F:oxidoreductase activity"/>
    <property type="evidence" value="ECO:0007669"/>
    <property type="project" value="UniProtKB-KW"/>
</dbReference>
<proteinExistence type="inferred from homology"/>
<gene>
    <name evidence="3" type="ORF">GGR16_002113</name>
</gene>
<dbReference type="AlphaFoldDB" id="A0A840BVS7"/>
<dbReference type="CDD" id="cd05233">
    <property type="entry name" value="SDR_c"/>
    <property type="match status" value="1"/>
</dbReference>
<dbReference type="SUPFAM" id="SSF51735">
    <property type="entry name" value="NAD(P)-binding Rossmann-fold domains"/>
    <property type="match status" value="1"/>
</dbReference>
<dbReference type="Pfam" id="PF13561">
    <property type="entry name" value="adh_short_C2"/>
    <property type="match status" value="1"/>
</dbReference>
<dbReference type="InterPro" id="IPR020904">
    <property type="entry name" value="Sc_DH/Rdtase_CS"/>
</dbReference>
<protein>
    <submittedName>
        <fullName evidence="3">NAD(P)-dependent dehydrogenase (Short-subunit alcohol dehydrogenase family)</fullName>
    </submittedName>
</protein>
<keyword evidence="2" id="KW-0560">Oxidoreductase</keyword>
<dbReference type="Proteomes" id="UP000577362">
    <property type="component" value="Unassembled WGS sequence"/>
</dbReference>
<comment type="similarity">
    <text evidence="1">Belongs to the short-chain dehydrogenases/reductases (SDR) family.</text>
</comment>
<dbReference type="PANTHER" id="PTHR43639:SF1">
    <property type="entry name" value="SHORT-CHAIN DEHYDROGENASE_REDUCTASE FAMILY PROTEIN"/>
    <property type="match status" value="1"/>
</dbReference>
<accession>A0A840BVS7</accession>
<sequence>MDRILLVTGGSRGIGAATCRLAAAEGYHVAVNYVSDAAAAEALVAECRAKGVRAEAFKADMGKEEDIRRLFAEVDERLGRLTHFVNNAGITGQVSRLDAASSEVIRACIDLNVTGAIFAAQEAIRRLSPKHGGHGGAIVNVSSAASLLGGPNEYVWYAASKGAIDALTIGLSKELAGENIRVNAVQPGLIETDIHARSSHAPERLARLTPLIPMGRTGSAEEVARTILFLLSDAASYVTGAFVRVTGGR</sequence>
<dbReference type="RefSeq" id="WP_019403835.1">
    <property type="nucleotide sequence ID" value="NZ_JACIEN010000002.1"/>
</dbReference>
<evidence type="ECO:0000256" key="1">
    <source>
        <dbReference type="ARBA" id="ARBA00006484"/>
    </source>
</evidence>
<dbReference type="InterPro" id="IPR002347">
    <property type="entry name" value="SDR_fam"/>
</dbReference>
<comment type="caution">
    <text evidence="3">The sequence shown here is derived from an EMBL/GenBank/DDBJ whole genome shotgun (WGS) entry which is preliminary data.</text>
</comment>
<name>A0A840BVS7_9HYPH</name>
<dbReference type="FunFam" id="3.40.50.720:FF:000084">
    <property type="entry name" value="Short-chain dehydrogenase reductase"/>
    <property type="match status" value="1"/>
</dbReference>
<keyword evidence="4" id="KW-1185">Reference proteome</keyword>
<organism evidence="3 4">
    <name type="scientific">Chelatococcus caeni</name>
    <dbReference type="NCBI Taxonomy" id="1348468"/>
    <lineage>
        <taxon>Bacteria</taxon>
        <taxon>Pseudomonadati</taxon>
        <taxon>Pseudomonadota</taxon>
        <taxon>Alphaproteobacteria</taxon>
        <taxon>Hyphomicrobiales</taxon>
        <taxon>Chelatococcaceae</taxon>
        <taxon>Chelatococcus</taxon>
    </lineage>
</organism>
<dbReference type="EMBL" id="JACIEN010000002">
    <property type="protein sequence ID" value="MBB4017084.1"/>
    <property type="molecule type" value="Genomic_DNA"/>
</dbReference>
<dbReference type="PRINTS" id="PR00080">
    <property type="entry name" value="SDRFAMILY"/>
</dbReference>